<dbReference type="SUPFAM" id="SSF111331">
    <property type="entry name" value="NAD kinase/diacylglycerol kinase-like"/>
    <property type="match status" value="1"/>
</dbReference>
<keyword evidence="3 6" id="KW-0521">NADP</keyword>
<reference evidence="7 8" key="1">
    <citation type="journal article" date="2016" name="Genome Announc.">
        <title>Draft Genome Sequence of Criibacterium bergeronii gen. nov., sp. nov., Strain CCRI-22567T, Isolated from a Vaginal Sample from a Woman with Bacterial Vaginosis.</title>
        <authorList>
            <person name="Maheux A.F."/>
            <person name="Berube E."/>
            <person name="Boudreau D.K."/>
            <person name="Raymond F."/>
            <person name="Corbeil J."/>
            <person name="Roy P.H."/>
            <person name="Boissinot M."/>
            <person name="Omar R.F."/>
        </authorList>
    </citation>
    <scope>NUCLEOTIDE SEQUENCE [LARGE SCALE GENOMIC DNA]</scope>
    <source>
        <strain evidence="7 8">CCRI-22567</strain>
    </source>
</reference>
<dbReference type="Pfam" id="PF01513">
    <property type="entry name" value="NAD_kinase"/>
    <property type="match status" value="1"/>
</dbReference>
<dbReference type="GO" id="GO:0051287">
    <property type="term" value="F:NAD binding"/>
    <property type="evidence" value="ECO:0007669"/>
    <property type="project" value="UniProtKB-ARBA"/>
</dbReference>
<keyword evidence="8" id="KW-1185">Reference proteome</keyword>
<dbReference type="GO" id="GO:0005524">
    <property type="term" value="F:ATP binding"/>
    <property type="evidence" value="ECO:0007669"/>
    <property type="project" value="UniProtKB-KW"/>
</dbReference>
<evidence type="ECO:0000313" key="7">
    <source>
        <dbReference type="EMBL" id="RDY22269.1"/>
    </source>
</evidence>
<comment type="caution">
    <text evidence="7">The sequence shown here is derived from an EMBL/GenBank/DDBJ whole genome shotgun (WGS) entry which is preliminary data.</text>
</comment>
<dbReference type="HAMAP" id="MF_00361">
    <property type="entry name" value="NAD_kinase"/>
    <property type="match status" value="1"/>
</dbReference>
<evidence type="ECO:0000256" key="6">
    <source>
        <dbReference type="HAMAP-Rule" id="MF_00361"/>
    </source>
</evidence>
<dbReference type="RefSeq" id="WP_068911644.1">
    <property type="nucleotide sequence ID" value="NZ_MBEW02000001.1"/>
</dbReference>
<keyword evidence="6" id="KW-0067">ATP-binding</keyword>
<dbReference type="GO" id="GO:0019674">
    <property type="term" value="P:NAD+ metabolic process"/>
    <property type="evidence" value="ECO:0007669"/>
    <property type="project" value="InterPro"/>
</dbReference>
<dbReference type="InterPro" id="IPR016064">
    <property type="entry name" value="NAD/diacylglycerol_kinase_sf"/>
</dbReference>
<dbReference type="Gene3D" id="2.60.200.30">
    <property type="entry name" value="Probable inorganic polyphosphate/atp-NAD kinase, domain 2"/>
    <property type="match status" value="1"/>
</dbReference>
<dbReference type="Gene3D" id="3.40.50.10330">
    <property type="entry name" value="Probable inorganic polyphosphate/atp-NAD kinase, domain 1"/>
    <property type="match status" value="1"/>
</dbReference>
<dbReference type="EMBL" id="MBEW02000001">
    <property type="protein sequence ID" value="RDY22269.1"/>
    <property type="molecule type" value="Genomic_DNA"/>
</dbReference>
<keyword evidence="2 6" id="KW-0418">Kinase</keyword>
<comment type="subcellular location">
    <subcellularLocation>
        <location evidence="6">Cytoplasm</location>
    </subcellularLocation>
</comment>
<dbReference type="GO" id="GO:0005737">
    <property type="term" value="C:cytoplasm"/>
    <property type="evidence" value="ECO:0007669"/>
    <property type="project" value="UniProtKB-SubCell"/>
</dbReference>
<dbReference type="STRING" id="1871336.BBG48_00995"/>
<evidence type="ECO:0000256" key="3">
    <source>
        <dbReference type="ARBA" id="ARBA00022857"/>
    </source>
</evidence>
<dbReference type="PANTHER" id="PTHR20275">
    <property type="entry name" value="NAD KINASE"/>
    <property type="match status" value="1"/>
</dbReference>
<name>A0A371IP61_9FIRM</name>
<feature type="binding site" evidence="6">
    <location>
        <begin position="166"/>
        <end position="171"/>
    </location>
    <ligand>
        <name>NAD(+)</name>
        <dbReference type="ChEBI" id="CHEBI:57540"/>
    </ligand>
</feature>
<dbReference type="GO" id="GO:0003951">
    <property type="term" value="F:NAD+ kinase activity"/>
    <property type="evidence" value="ECO:0007669"/>
    <property type="project" value="UniProtKB-UniRule"/>
</dbReference>
<keyword evidence="1 6" id="KW-0808">Transferase</keyword>
<evidence type="ECO:0000256" key="2">
    <source>
        <dbReference type="ARBA" id="ARBA00022777"/>
    </source>
</evidence>
<comment type="similarity">
    <text evidence="6">Belongs to the NAD kinase family.</text>
</comment>
<dbReference type="GO" id="GO:0006741">
    <property type="term" value="P:NADP+ biosynthetic process"/>
    <property type="evidence" value="ECO:0007669"/>
    <property type="project" value="UniProtKB-UniRule"/>
</dbReference>
<dbReference type="Pfam" id="PF20143">
    <property type="entry name" value="NAD_kinase_C"/>
    <property type="match status" value="1"/>
</dbReference>
<organism evidence="7 8">
    <name type="scientific">Criibacterium bergeronii</name>
    <dbReference type="NCBI Taxonomy" id="1871336"/>
    <lineage>
        <taxon>Bacteria</taxon>
        <taxon>Bacillati</taxon>
        <taxon>Bacillota</taxon>
        <taxon>Clostridia</taxon>
        <taxon>Peptostreptococcales</taxon>
        <taxon>Filifactoraceae</taxon>
        <taxon>Criibacterium</taxon>
    </lineage>
</organism>
<feature type="active site" description="Proton acceptor" evidence="6">
    <location>
        <position position="53"/>
    </location>
</feature>
<dbReference type="Proteomes" id="UP000093352">
    <property type="component" value="Unassembled WGS sequence"/>
</dbReference>
<keyword evidence="6" id="KW-0547">Nucleotide-binding</keyword>
<proteinExistence type="inferred from homology"/>
<evidence type="ECO:0000256" key="4">
    <source>
        <dbReference type="ARBA" id="ARBA00023027"/>
    </source>
</evidence>
<dbReference type="EC" id="2.7.1.23" evidence="6"/>
<dbReference type="InterPro" id="IPR017438">
    <property type="entry name" value="ATP-NAD_kinase_N"/>
</dbReference>
<feature type="binding site" evidence="6">
    <location>
        <begin position="53"/>
        <end position="54"/>
    </location>
    <ligand>
        <name>NAD(+)</name>
        <dbReference type="ChEBI" id="CHEBI:57540"/>
    </ligand>
</feature>
<evidence type="ECO:0000256" key="1">
    <source>
        <dbReference type="ARBA" id="ARBA00022679"/>
    </source>
</evidence>
<gene>
    <name evidence="6" type="primary">nadK</name>
    <name evidence="7" type="ORF">BBG48_000705</name>
</gene>
<keyword evidence="4 6" id="KW-0520">NAD</keyword>
<dbReference type="PANTHER" id="PTHR20275:SF0">
    <property type="entry name" value="NAD KINASE"/>
    <property type="match status" value="1"/>
</dbReference>
<dbReference type="InterPro" id="IPR002504">
    <property type="entry name" value="NADK"/>
</dbReference>
<feature type="binding site" evidence="6">
    <location>
        <position position="58"/>
    </location>
    <ligand>
        <name>NAD(+)</name>
        <dbReference type="ChEBI" id="CHEBI:57540"/>
    </ligand>
</feature>
<keyword evidence="6" id="KW-0963">Cytoplasm</keyword>
<feature type="binding site" evidence="6">
    <location>
        <position position="163"/>
    </location>
    <ligand>
        <name>NAD(+)</name>
        <dbReference type="ChEBI" id="CHEBI:57540"/>
    </ligand>
</feature>
<feature type="binding site" evidence="6">
    <location>
        <begin position="126"/>
        <end position="127"/>
    </location>
    <ligand>
        <name>NAD(+)</name>
        <dbReference type="ChEBI" id="CHEBI:57540"/>
    </ligand>
</feature>
<dbReference type="AlphaFoldDB" id="A0A371IP61"/>
<evidence type="ECO:0000256" key="5">
    <source>
        <dbReference type="ARBA" id="ARBA00047925"/>
    </source>
</evidence>
<feature type="binding site" evidence="6">
    <location>
        <position position="155"/>
    </location>
    <ligand>
        <name>NAD(+)</name>
        <dbReference type="ChEBI" id="CHEBI:57540"/>
    </ligand>
</feature>
<accession>A0A371IP61</accession>
<dbReference type="InterPro" id="IPR017437">
    <property type="entry name" value="ATP-NAD_kinase_PpnK-typ_C"/>
</dbReference>
<dbReference type="GO" id="GO:0046872">
    <property type="term" value="F:metal ion binding"/>
    <property type="evidence" value="ECO:0007669"/>
    <property type="project" value="UniProtKB-UniRule"/>
</dbReference>
<comment type="catalytic activity">
    <reaction evidence="5 6">
        <text>NAD(+) + ATP = ADP + NADP(+) + H(+)</text>
        <dbReference type="Rhea" id="RHEA:18629"/>
        <dbReference type="ChEBI" id="CHEBI:15378"/>
        <dbReference type="ChEBI" id="CHEBI:30616"/>
        <dbReference type="ChEBI" id="CHEBI:57540"/>
        <dbReference type="ChEBI" id="CHEBI:58349"/>
        <dbReference type="ChEBI" id="CHEBI:456216"/>
        <dbReference type="EC" id="2.7.1.23"/>
    </reaction>
</comment>
<protein>
    <recommendedName>
        <fullName evidence="6">NAD kinase</fullName>
        <ecNumber evidence="6">2.7.1.23</ecNumber>
    </recommendedName>
    <alternativeName>
        <fullName evidence="6">ATP-dependent NAD kinase</fullName>
    </alternativeName>
</protein>
<comment type="caution">
    <text evidence="6">Lacks conserved residue(s) required for the propagation of feature annotation.</text>
</comment>
<sequence length="269" mass="30142">MYKKIENIYIASNSSNKSNKIYPIIFDKLKQSGFNILSEYDYSCDLVVSVGGDGSFLRNVHDLSYPDCYFMGINTGHLGFFQAVMPDKINEMIESIKTHNFTVQNVIPLEATITTKLRETKIFAINEFVIKSSKNKTVHLDICIGGKHIEKFSGDGIIVSSTVGSTAYNYSASGSIIDPSLTLLQITPISPLNSNAYRSLTSSIILPYSSTVNISPENRYQNSTLVLSDSTDNSYDTLKSIEIIYSNNKIKLLNLQGYEFWKKVKEKFL</sequence>
<comment type="cofactor">
    <cofactor evidence="6">
        <name>a divalent metal cation</name>
        <dbReference type="ChEBI" id="CHEBI:60240"/>
    </cofactor>
</comment>
<evidence type="ECO:0000313" key="8">
    <source>
        <dbReference type="Proteomes" id="UP000093352"/>
    </source>
</evidence>
<comment type="function">
    <text evidence="6">Involved in the regulation of the intracellular balance of NAD and NADP, and is a key enzyme in the biosynthesis of NADP. Catalyzes specifically the phosphorylation on 2'-hydroxyl of the adenosine moiety of NAD to yield NADP.</text>
</comment>